<feature type="compositionally biased region" description="Basic and acidic residues" evidence="1">
    <location>
        <begin position="499"/>
        <end position="523"/>
    </location>
</feature>
<dbReference type="AlphaFoldDB" id="E2A2C9"/>
<accession>E2A2C9</accession>
<dbReference type="OrthoDB" id="6256716at2759"/>
<keyword evidence="3" id="KW-1185">Reference proteome</keyword>
<gene>
    <name evidence="2" type="ORF">EAG_12527</name>
</gene>
<evidence type="ECO:0000256" key="1">
    <source>
        <dbReference type="SAM" id="MobiDB-lite"/>
    </source>
</evidence>
<dbReference type="OMA" id="MKFQQRT"/>
<proteinExistence type="predicted"/>
<dbReference type="InParanoid" id="E2A2C9"/>
<reference evidence="2 3" key="1">
    <citation type="journal article" date="2010" name="Science">
        <title>Genomic comparison of the ants Camponotus floridanus and Harpegnathos saltator.</title>
        <authorList>
            <person name="Bonasio R."/>
            <person name="Zhang G."/>
            <person name="Ye C."/>
            <person name="Mutti N.S."/>
            <person name="Fang X."/>
            <person name="Qin N."/>
            <person name="Donahue G."/>
            <person name="Yang P."/>
            <person name="Li Q."/>
            <person name="Li C."/>
            <person name="Zhang P."/>
            <person name="Huang Z."/>
            <person name="Berger S.L."/>
            <person name="Reinberg D."/>
            <person name="Wang J."/>
            <person name="Liebig J."/>
        </authorList>
    </citation>
    <scope>NUCLEOTIDE SEQUENCE [LARGE SCALE GENOMIC DNA]</scope>
    <source>
        <strain evidence="3">C129</strain>
    </source>
</reference>
<feature type="compositionally biased region" description="Low complexity" evidence="1">
    <location>
        <begin position="731"/>
        <end position="741"/>
    </location>
</feature>
<dbReference type="Proteomes" id="UP000000311">
    <property type="component" value="Unassembled WGS sequence"/>
</dbReference>
<evidence type="ECO:0000313" key="3">
    <source>
        <dbReference type="Proteomes" id="UP000000311"/>
    </source>
</evidence>
<feature type="region of interest" description="Disordered" evidence="1">
    <location>
        <begin position="495"/>
        <end position="550"/>
    </location>
</feature>
<sequence length="823" mass="94117">MFAILKFQQRSNAATFSHAFVLTISLKYPTVKEADADTTFKNLNVSLDTKEKITENAGESLNATTAEVHFVDAEFQDNINENKSKNCNIKTCEENMDQHAIDRDVKKQSLKSTKKMDKISIEKLDDGNEETKSIAVQKSNQEMQNNRRYKIFSSLESGIIKDDVSKWTLSNGFGFYEDSMETSICPLNDKNILDDGRKMINETIADSDNISDQYFIEKEIQCNKRSNSSFSTISQPLQKDFRAEMKNINEHSTLEVIKRNNNESIHTKLKEHNNEMTKTDLKFEDNKQHTTTSIIIDNNLSTNNTYKSYKSRKQKGREFERKTISDDKVLRSSNITDLVMEGLMFTIRQDQDSVAVIEQKTKLEMDEVLENSEKVETKAGEKCLLNSSLLKLENLVTMIDSPHNEQQHKTCHAISNSTCLSPFSSFSSSTIYNLDVNSIDEKMDKLNIPTNYDKHIVKDYLNPCESRWQNKYISSSIKNNDDCSSRGMITEGNKQLMKQQDDNENNREDRNNIETEEEKRKDFIPQALQPTLVSSEKKNGGLQNGDLLTGNTDAEEANKYEISAKRFYNSPLSSYSSPRRMFAKKENSISEESASIMLAQQEANGPRIISDKAITFEQMSPTLQKVLRHTRRLSSNSKTFQCEQETQHVTSTENAFSETAISFKDNDTSLNTSSVELGADSEEIKGPKSESCLTINKDAPETIEDTKIYDNEDTRVSTREKTNESNRASRRNSSSKNGSPRKLQDITEDFYYDLLHVRNKDNAIRQRCLRRRQRSLNNSDNIKNGKVRIEMLKFIQDITEGARVVVRRLNIDNKSNLSERGST</sequence>
<organism evidence="3">
    <name type="scientific">Camponotus floridanus</name>
    <name type="common">Florida carpenter ant</name>
    <dbReference type="NCBI Taxonomy" id="104421"/>
    <lineage>
        <taxon>Eukaryota</taxon>
        <taxon>Metazoa</taxon>
        <taxon>Ecdysozoa</taxon>
        <taxon>Arthropoda</taxon>
        <taxon>Hexapoda</taxon>
        <taxon>Insecta</taxon>
        <taxon>Pterygota</taxon>
        <taxon>Neoptera</taxon>
        <taxon>Endopterygota</taxon>
        <taxon>Hymenoptera</taxon>
        <taxon>Apocrita</taxon>
        <taxon>Aculeata</taxon>
        <taxon>Formicoidea</taxon>
        <taxon>Formicidae</taxon>
        <taxon>Formicinae</taxon>
        <taxon>Camponotus</taxon>
    </lineage>
</organism>
<name>E2A2C9_CAMFO</name>
<protein>
    <submittedName>
        <fullName evidence="2">Uncharacterized protein</fullName>
    </submittedName>
</protein>
<feature type="compositionally biased region" description="Basic and acidic residues" evidence="1">
    <location>
        <begin position="698"/>
        <end position="724"/>
    </location>
</feature>
<dbReference type="EMBL" id="GL436037">
    <property type="protein sequence ID" value="EFN72392.1"/>
    <property type="molecule type" value="Genomic_DNA"/>
</dbReference>
<feature type="region of interest" description="Disordered" evidence="1">
    <location>
        <begin position="667"/>
        <end position="742"/>
    </location>
</feature>
<evidence type="ECO:0000313" key="2">
    <source>
        <dbReference type="EMBL" id="EFN72392.1"/>
    </source>
</evidence>